<comment type="caution">
    <text evidence="2">The sequence shown here is derived from an EMBL/GenBank/DDBJ whole genome shotgun (WGS) entry which is preliminary data.</text>
</comment>
<proteinExistence type="predicted"/>
<accession>A0A7W9ETP2</accession>
<keyword evidence="1" id="KW-0812">Transmembrane</keyword>
<name>A0A7W9ETP2_9SPHN</name>
<evidence type="ECO:0000256" key="1">
    <source>
        <dbReference type="SAM" id="Phobius"/>
    </source>
</evidence>
<sequence length="497" mass="52888">MTVKGQLLVRRALGGHAALGLLAGALLYIIALTGTVVVIHDRLQRWEQPSIAEVATLSPAAAQSAMVAAMAQGAGKPATTHLYLRMPNVDLPRAVVTTDTGAWYVDEGGRLAGREAHAWTEMVISLHEYLHLPVNWGMILVGMLGVVLAALAITGVLAHPRIVRDAFCLRARHDPQIARADWHNRLGVWTLPFVLAVTLTGSFIGLSSVGYSVLAKAYTGGDLERVYAPIYGAEAKSDPASAALPDIRTALTTLAARVPSARPTYVIVHEPGTRGQHVQVLGELPRRLVYGDSYSFDAAGRWMGPAGLSDGAIGRQFAASTYNLHFGNFGGLMVEVAYMLLGLALCVVTATGTTLWLTKRRRRGMGSDRLDASWTALVWGTPLALIATLWLRAAAGADAPLVAGFWGGLALLLVAAIVWPLAVTPVRLRGATLAGLVATALGHAMLLRPAVPAVLAIDVVLVAGPVLVWAVYRRFQRAPERQTFDKPVAVLKPKVQA</sequence>
<feature type="transmembrane region" description="Helical" evidence="1">
    <location>
        <begin position="430"/>
        <end position="447"/>
    </location>
</feature>
<organism evidence="2 3">
    <name type="scientific">Sphingomonas aerophila</name>
    <dbReference type="NCBI Taxonomy" id="1344948"/>
    <lineage>
        <taxon>Bacteria</taxon>
        <taxon>Pseudomonadati</taxon>
        <taxon>Pseudomonadota</taxon>
        <taxon>Alphaproteobacteria</taxon>
        <taxon>Sphingomonadales</taxon>
        <taxon>Sphingomonadaceae</taxon>
        <taxon>Sphingomonas</taxon>
    </lineage>
</organism>
<evidence type="ECO:0000313" key="2">
    <source>
        <dbReference type="EMBL" id="MBB5714351.1"/>
    </source>
</evidence>
<protein>
    <submittedName>
        <fullName evidence="2">Putative iron-regulated membrane protein</fullName>
    </submittedName>
</protein>
<feature type="transmembrane region" description="Helical" evidence="1">
    <location>
        <begin position="370"/>
        <end position="391"/>
    </location>
</feature>
<evidence type="ECO:0000313" key="3">
    <source>
        <dbReference type="Proteomes" id="UP000546200"/>
    </source>
</evidence>
<dbReference type="Pfam" id="PF03929">
    <property type="entry name" value="PepSY_TM"/>
    <property type="match status" value="1"/>
</dbReference>
<dbReference type="Proteomes" id="UP000546200">
    <property type="component" value="Unassembled WGS sequence"/>
</dbReference>
<dbReference type="InterPro" id="IPR005625">
    <property type="entry name" value="PepSY-ass_TM"/>
</dbReference>
<reference evidence="2 3" key="1">
    <citation type="submission" date="2020-08" db="EMBL/GenBank/DDBJ databases">
        <title>Genomic Encyclopedia of Type Strains, Phase IV (KMG-IV): sequencing the most valuable type-strain genomes for metagenomic binning, comparative biology and taxonomic classification.</title>
        <authorList>
            <person name="Goeker M."/>
        </authorList>
    </citation>
    <scope>NUCLEOTIDE SEQUENCE [LARGE SCALE GENOMIC DNA]</scope>
    <source>
        <strain evidence="2 3">DSM 100044</strain>
    </source>
</reference>
<feature type="transmembrane region" description="Helical" evidence="1">
    <location>
        <begin position="403"/>
        <end position="423"/>
    </location>
</feature>
<keyword evidence="3" id="KW-1185">Reference proteome</keyword>
<keyword evidence="1" id="KW-0472">Membrane</keyword>
<dbReference type="AlphaFoldDB" id="A0A7W9ETP2"/>
<feature type="transmembrane region" description="Helical" evidence="1">
    <location>
        <begin position="336"/>
        <end position="358"/>
    </location>
</feature>
<dbReference type="PANTHER" id="PTHR34219">
    <property type="entry name" value="IRON-REGULATED INNER MEMBRANE PROTEIN-RELATED"/>
    <property type="match status" value="1"/>
</dbReference>
<dbReference type="PANTHER" id="PTHR34219:SF3">
    <property type="entry name" value="BLL7967 PROTEIN"/>
    <property type="match status" value="1"/>
</dbReference>
<dbReference type="EMBL" id="JACIJK010000003">
    <property type="protein sequence ID" value="MBB5714351.1"/>
    <property type="molecule type" value="Genomic_DNA"/>
</dbReference>
<feature type="transmembrane region" description="Helical" evidence="1">
    <location>
        <begin position="186"/>
        <end position="206"/>
    </location>
</feature>
<gene>
    <name evidence="2" type="ORF">FHS94_001182</name>
</gene>
<feature type="transmembrane region" description="Helical" evidence="1">
    <location>
        <begin position="12"/>
        <end position="39"/>
    </location>
</feature>
<feature type="transmembrane region" description="Helical" evidence="1">
    <location>
        <begin position="136"/>
        <end position="157"/>
    </location>
</feature>
<feature type="transmembrane region" description="Helical" evidence="1">
    <location>
        <begin position="453"/>
        <end position="472"/>
    </location>
</feature>
<dbReference type="RefSeq" id="WP_184055589.1">
    <property type="nucleotide sequence ID" value="NZ_JACIJK010000003.1"/>
</dbReference>
<keyword evidence="1" id="KW-1133">Transmembrane helix</keyword>